<gene>
    <name evidence="2" type="ORF">FCI23_44980</name>
</gene>
<evidence type="ECO:0000313" key="3">
    <source>
        <dbReference type="Proteomes" id="UP000305778"/>
    </source>
</evidence>
<reference evidence="2 3" key="1">
    <citation type="submission" date="2019-04" db="EMBL/GenBank/DDBJ databases">
        <title>Streptomyces oryziradicis sp. nov., a novel actinomycete isolated from rhizosphere soil of rice (Oryza sativa L.).</title>
        <authorList>
            <person name="Li C."/>
        </authorList>
    </citation>
    <scope>NUCLEOTIDE SEQUENCE [LARGE SCALE GENOMIC DNA]</scope>
    <source>
        <strain evidence="2 3">NEAU-C40</strain>
    </source>
</reference>
<dbReference type="Gene3D" id="3.40.190.10">
    <property type="entry name" value="Periplasmic binding protein-like II"/>
    <property type="match status" value="2"/>
</dbReference>
<keyword evidence="1" id="KW-0732">Signal</keyword>
<protein>
    <submittedName>
        <fullName evidence="2">Extracellular solute-binding protein</fullName>
    </submittedName>
</protein>
<dbReference type="PANTHER" id="PTHR30006">
    <property type="entry name" value="THIAMINE-BINDING PERIPLASMIC PROTEIN-RELATED"/>
    <property type="match status" value="1"/>
</dbReference>
<dbReference type="PROSITE" id="PS51257">
    <property type="entry name" value="PROKAR_LIPOPROTEIN"/>
    <property type="match status" value="1"/>
</dbReference>
<dbReference type="AlphaFoldDB" id="A0A4U0RTX6"/>
<organism evidence="2 3">
    <name type="scientific">Actinacidiphila oryziradicis</name>
    <dbReference type="NCBI Taxonomy" id="2571141"/>
    <lineage>
        <taxon>Bacteria</taxon>
        <taxon>Bacillati</taxon>
        <taxon>Actinomycetota</taxon>
        <taxon>Actinomycetes</taxon>
        <taxon>Kitasatosporales</taxon>
        <taxon>Streptomycetaceae</taxon>
        <taxon>Actinacidiphila</taxon>
    </lineage>
</organism>
<evidence type="ECO:0000313" key="2">
    <source>
        <dbReference type="EMBL" id="TJZ99623.1"/>
    </source>
</evidence>
<dbReference type="SUPFAM" id="SSF53850">
    <property type="entry name" value="Periplasmic binding protein-like II"/>
    <property type="match status" value="1"/>
</dbReference>
<evidence type="ECO:0000256" key="1">
    <source>
        <dbReference type="ARBA" id="ARBA00022729"/>
    </source>
</evidence>
<dbReference type="RefSeq" id="WP_136729826.1">
    <property type="nucleotide sequence ID" value="NZ_JAOPYF010000485.1"/>
</dbReference>
<dbReference type="EMBL" id="SUMC01000100">
    <property type="protein sequence ID" value="TJZ99623.1"/>
    <property type="molecule type" value="Genomic_DNA"/>
</dbReference>
<keyword evidence="3" id="KW-1185">Reference proteome</keyword>
<comment type="caution">
    <text evidence="2">The sequence shown here is derived from an EMBL/GenBank/DDBJ whole genome shotgun (WGS) entry which is preliminary data.</text>
</comment>
<dbReference type="Proteomes" id="UP000305778">
    <property type="component" value="Unassembled WGS sequence"/>
</dbReference>
<dbReference type="InterPro" id="IPR006059">
    <property type="entry name" value="SBP"/>
</dbReference>
<dbReference type="OrthoDB" id="366726at2"/>
<name>A0A4U0RTX6_9ACTN</name>
<accession>A0A4U0RTX6</accession>
<sequence>MLAGIRSRTQVALVAAAVMGTAVGCGSSASTTAATGSAAKPTLVVYSAQGYDQAVVDAFQKATGITTKLVDDSTGPLLAKVAAEKSNPQWGVLWTDGDEGFASLDQQGQLLKGYEPGVTFNAAGQAVLPKDKSYIPTGVTMAGTIVYDAGKTPKPPTSWQDLLTSAWKGRIGMNNPAVSGPTFPFVAGMMNLLGGEAQGKDFYSKLKANGLHVFPTNGDTLHAMSTGQIQVGLIQSSAGLGAAQTVKNPNIKTAFLKGVSLLPGVLGIDAKAPAAVQAEAKKFAEFVLSPAGQKAMLNGAPGSDSLYWPVVQGVSALPAMPALKSVQYQTVDPYVWGPKESEINSWFTANIAK</sequence>
<proteinExistence type="predicted"/>
<dbReference type="Pfam" id="PF13416">
    <property type="entry name" value="SBP_bac_8"/>
    <property type="match status" value="1"/>
</dbReference>